<dbReference type="Proteomes" id="UP001300502">
    <property type="component" value="Unassembled WGS sequence"/>
</dbReference>
<feature type="compositionally biased region" description="Polar residues" evidence="1">
    <location>
        <begin position="1020"/>
        <end position="1030"/>
    </location>
</feature>
<accession>A0AAV9IG71</accession>
<comment type="caution">
    <text evidence="2">The sequence shown here is derived from an EMBL/GenBank/DDBJ whole genome shotgun (WGS) entry which is preliminary data.</text>
</comment>
<dbReference type="AlphaFoldDB" id="A0AAV9IG71"/>
<feature type="region of interest" description="Disordered" evidence="1">
    <location>
        <begin position="248"/>
        <end position="273"/>
    </location>
</feature>
<feature type="compositionally biased region" description="Low complexity" evidence="1">
    <location>
        <begin position="1005"/>
        <end position="1018"/>
    </location>
</feature>
<feature type="compositionally biased region" description="Basic and acidic residues" evidence="1">
    <location>
        <begin position="708"/>
        <end position="719"/>
    </location>
</feature>
<feature type="compositionally biased region" description="Basic and acidic residues" evidence="1">
    <location>
        <begin position="252"/>
        <end position="273"/>
    </location>
</feature>
<feature type="region of interest" description="Disordered" evidence="1">
    <location>
        <begin position="775"/>
        <end position="802"/>
    </location>
</feature>
<name>A0AAV9IG71_9RHOD</name>
<feature type="compositionally biased region" description="Polar residues" evidence="1">
    <location>
        <begin position="557"/>
        <end position="566"/>
    </location>
</feature>
<feature type="compositionally biased region" description="Low complexity" evidence="1">
    <location>
        <begin position="791"/>
        <end position="802"/>
    </location>
</feature>
<feature type="compositionally biased region" description="Low complexity" evidence="1">
    <location>
        <begin position="646"/>
        <end position="659"/>
    </location>
</feature>
<protein>
    <submittedName>
        <fullName evidence="2">Uncharacterized protein</fullName>
    </submittedName>
</protein>
<feature type="region of interest" description="Disordered" evidence="1">
    <location>
        <begin position="557"/>
        <end position="610"/>
    </location>
</feature>
<reference evidence="2 3" key="1">
    <citation type="submission" date="2022-07" db="EMBL/GenBank/DDBJ databases">
        <title>Genome-wide signatures of adaptation to extreme environments.</title>
        <authorList>
            <person name="Cho C.H."/>
            <person name="Yoon H.S."/>
        </authorList>
    </citation>
    <scope>NUCLEOTIDE SEQUENCE [LARGE SCALE GENOMIC DNA]</scope>
    <source>
        <strain evidence="2 3">108.79 E11</strain>
    </source>
</reference>
<organism evidence="2 3">
    <name type="scientific">Galdieria yellowstonensis</name>
    <dbReference type="NCBI Taxonomy" id="3028027"/>
    <lineage>
        <taxon>Eukaryota</taxon>
        <taxon>Rhodophyta</taxon>
        <taxon>Bangiophyceae</taxon>
        <taxon>Galdieriales</taxon>
        <taxon>Galdieriaceae</taxon>
        <taxon>Galdieria</taxon>
    </lineage>
</organism>
<feature type="compositionally biased region" description="Polar residues" evidence="1">
    <location>
        <begin position="780"/>
        <end position="790"/>
    </location>
</feature>
<evidence type="ECO:0000256" key="1">
    <source>
        <dbReference type="SAM" id="MobiDB-lite"/>
    </source>
</evidence>
<feature type="region of interest" description="Disordered" evidence="1">
    <location>
        <begin position="708"/>
        <end position="746"/>
    </location>
</feature>
<evidence type="ECO:0000313" key="3">
    <source>
        <dbReference type="Proteomes" id="UP001300502"/>
    </source>
</evidence>
<proteinExistence type="predicted"/>
<feature type="compositionally biased region" description="Polar residues" evidence="1">
    <location>
        <begin position="995"/>
        <end position="1004"/>
    </location>
</feature>
<feature type="region of interest" description="Disordered" evidence="1">
    <location>
        <begin position="853"/>
        <end position="886"/>
    </location>
</feature>
<sequence>MKGKEQSVNLRFLPTYLDSSFIPKVSVDFFSPTLLENLKEEDLESFALDDLLRFTRCKWSCFENNTAFERTLQILPPGESWNKNAWENIHTALKEVYPKELDGTTSRQVVGKESLSGFALERLDDSWTKVLKCKLCSRLISVESFGSHLMAAHPNAVESTSRAQVLDEWEERTFNDNSTSKLHRNGYASVSNPLSPFFHGDEERVAQLQRMDKERRRHLESRILQYPRVYKRRRRSLLNEEAATVASNKWKLQKDKKPSTTEPSVKEGSSHETDEWLSPLMVTSYVAAMHDWNKVDKTIFKEFPDHVDLSRDPTQNERGFENALEWLVKKRNIQGNISDCIERQKHMREAISSHKKEHKYNSFLTDSGSLFVSKVDAAASAAYRSKMNGVRVDNHKNNNNSSNSTDICTVRNGNFGWNNPIASYSRAPSSTAAPIVSRYSQENRMAPTMPTNNRVETKYSGAATAPTGKVQVDNQYLMMEGDNLKTMKSEMPGYSSQLPMAAAAAGSSHSTSFVTNQNIGRPMLSSDQLQPTNMQLASFGGSKATSSISLQNVHNAGMKANNSNNDSKGRKKSTKSGKRERTSFTGEQQPPKFVESQGEATFKSNSERMPYEKLDMKESNMHSMNTFRSNPQSSMIFPSRSPRILSNASASRSMSPSESMEQRSFRSGPTKHLNDLVDFMERKLENSRTEMSERSGTSMPSAYYTGHLEESETTSRDHNASFSQEYWKQSDRRNSSQGELESLSKEQHRLKYENRLSNNNFLSWKEPTVSTNEVPFHRGQLSNNSPWTTTLSPRLSNSPNNNNKRTYEDMEDVFDNYGDNDGGFTPRTTTFMMDRNNNWKYDYDNHQPKKFEQSLLPLQERSESSTTTDAIRSSRMETGSELPDSNYLSMMAGTSGWMPDSVASSYRTAAPMSEKAIRRNLEKSFSNQVPPSPVAGGAVRNGRQVPTRSVAFGSFGMNAVSATSLQTGWNRQNVQRKPEESYGFLQNLRGGSQSLSSLMTSEEPSVSSKKMSYSSDTKQLQRLHSPNVVSSPRLDSLHLSPSIDSRVTLSTGNLRRKEYRIRTNTHEGTYNFDSNNNS</sequence>
<feature type="region of interest" description="Disordered" evidence="1">
    <location>
        <begin position="995"/>
        <end position="1034"/>
    </location>
</feature>
<gene>
    <name evidence="2" type="ORF">GAYE_SCF23G4238</name>
</gene>
<feature type="region of interest" description="Disordered" evidence="1">
    <location>
        <begin position="645"/>
        <end position="674"/>
    </location>
</feature>
<keyword evidence="3" id="KW-1185">Reference proteome</keyword>
<dbReference type="EMBL" id="JANCYU010000039">
    <property type="protein sequence ID" value="KAK4526324.1"/>
    <property type="molecule type" value="Genomic_DNA"/>
</dbReference>
<evidence type="ECO:0000313" key="2">
    <source>
        <dbReference type="EMBL" id="KAK4526324.1"/>
    </source>
</evidence>